<feature type="domain" description="Reverse transcriptase zinc-binding" evidence="1">
    <location>
        <begin position="181"/>
        <end position="233"/>
    </location>
</feature>
<dbReference type="PANTHER" id="PTHR33116">
    <property type="entry name" value="REVERSE TRANSCRIPTASE ZINC-BINDING DOMAIN-CONTAINING PROTEIN-RELATED-RELATED"/>
    <property type="match status" value="1"/>
</dbReference>
<dbReference type="InterPro" id="IPR026960">
    <property type="entry name" value="RVT-Znf"/>
</dbReference>
<dbReference type="AlphaFoldDB" id="A0A9W3C727"/>
<dbReference type="KEGG" id="rsz:130498059"/>
<gene>
    <name evidence="3" type="primary">LOC130498059</name>
</gene>
<sequence>MRSASLWSGSPTITHKAKVAWKDLCCPKEEGGLGIRRLCDTSRVFALSLIWKLFSLSGSLWVAWTREFLLKASSHWDAKENKGSWIWRKLLKLRPLAYEFIRYEVKDGKSIFFWFDNWLQTGKLLSLTGDLGIRYLGVHRSAILAEASEDGNWLIRRIPDVTAGPDIALWRHEQDDFKPSFSAAKTWNNMRLTQSKVPWHRLVWFPQAIPRQSFMVWLAIKDRLSTGVRMRIWMNIAQKLLGAAITPDWEGTIVTLLKPNCHKLDIILLRLAFQSAIYTLWRERNSRRHGGPSVVMTNRTIGKLVKNRITSFKYKGTHKLEGLMRRWFEVYSD</sequence>
<reference evidence="2" key="1">
    <citation type="journal article" date="2019" name="Database">
        <title>The radish genome database (RadishGD): an integrated information resource for radish genomics.</title>
        <authorList>
            <person name="Yu H.J."/>
            <person name="Baek S."/>
            <person name="Lee Y.J."/>
            <person name="Cho A."/>
            <person name="Mun J.H."/>
        </authorList>
    </citation>
    <scope>NUCLEOTIDE SEQUENCE [LARGE SCALE GENOMIC DNA]</scope>
    <source>
        <strain evidence="2">cv. WK10039</strain>
    </source>
</reference>
<dbReference type="OrthoDB" id="1111791at2759"/>
<evidence type="ECO:0000259" key="1">
    <source>
        <dbReference type="Pfam" id="PF13966"/>
    </source>
</evidence>
<organism evidence="2 3">
    <name type="scientific">Raphanus sativus</name>
    <name type="common">Radish</name>
    <name type="synonym">Raphanus raphanistrum var. sativus</name>
    <dbReference type="NCBI Taxonomy" id="3726"/>
    <lineage>
        <taxon>Eukaryota</taxon>
        <taxon>Viridiplantae</taxon>
        <taxon>Streptophyta</taxon>
        <taxon>Embryophyta</taxon>
        <taxon>Tracheophyta</taxon>
        <taxon>Spermatophyta</taxon>
        <taxon>Magnoliopsida</taxon>
        <taxon>eudicotyledons</taxon>
        <taxon>Gunneridae</taxon>
        <taxon>Pentapetalae</taxon>
        <taxon>rosids</taxon>
        <taxon>malvids</taxon>
        <taxon>Brassicales</taxon>
        <taxon>Brassicaceae</taxon>
        <taxon>Brassiceae</taxon>
        <taxon>Raphanus</taxon>
    </lineage>
</organism>
<protein>
    <submittedName>
        <fullName evidence="3">Uncharacterized protein LOC130498059</fullName>
    </submittedName>
</protein>
<dbReference type="Proteomes" id="UP000504610">
    <property type="component" value="Chromosome 7"/>
</dbReference>
<dbReference type="PANTHER" id="PTHR33116:SF84">
    <property type="entry name" value="RNA-DIRECTED DNA POLYMERASE"/>
    <property type="match status" value="1"/>
</dbReference>
<accession>A0A9W3C727</accession>
<dbReference type="GeneID" id="130498059"/>
<name>A0A9W3C727_RAPSA</name>
<dbReference type="RefSeq" id="XP_056847381.1">
    <property type="nucleotide sequence ID" value="XM_056991401.1"/>
</dbReference>
<keyword evidence="2" id="KW-1185">Reference proteome</keyword>
<proteinExistence type="predicted"/>
<evidence type="ECO:0000313" key="2">
    <source>
        <dbReference type="Proteomes" id="UP000504610"/>
    </source>
</evidence>
<dbReference type="Pfam" id="PF13966">
    <property type="entry name" value="zf-RVT"/>
    <property type="match status" value="1"/>
</dbReference>
<reference evidence="3" key="2">
    <citation type="submission" date="2025-08" db="UniProtKB">
        <authorList>
            <consortium name="RefSeq"/>
        </authorList>
    </citation>
    <scope>IDENTIFICATION</scope>
    <source>
        <tissue evidence="3">Leaf</tissue>
    </source>
</reference>
<evidence type="ECO:0000313" key="3">
    <source>
        <dbReference type="RefSeq" id="XP_056847381.1"/>
    </source>
</evidence>